<dbReference type="AlphaFoldDB" id="A0A4Z0MLX2"/>
<dbReference type="EMBL" id="SRKZ01000003">
    <property type="protein sequence ID" value="TGD80852.1"/>
    <property type="molecule type" value="Genomic_DNA"/>
</dbReference>
<name>A0A4Z0MLX2_9BACT</name>
<accession>A0A4Z0MLX2</accession>
<reference evidence="1 2" key="1">
    <citation type="submission" date="2019-04" db="EMBL/GenBank/DDBJ databases">
        <authorList>
            <person name="Feng G."/>
            <person name="Zhang J."/>
            <person name="Zhu H."/>
        </authorList>
    </citation>
    <scope>NUCLEOTIDE SEQUENCE [LARGE SCALE GENOMIC DNA]</scope>
    <source>
        <strain evidence="1 2">JCM 19491</strain>
    </source>
</reference>
<organism evidence="1 2">
    <name type="scientific">Hymenobacter wooponensis</name>
    <dbReference type="NCBI Taxonomy" id="1525360"/>
    <lineage>
        <taxon>Bacteria</taxon>
        <taxon>Pseudomonadati</taxon>
        <taxon>Bacteroidota</taxon>
        <taxon>Cytophagia</taxon>
        <taxon>Cytophagales</taxon>
        <taxon>Hymenobacteraceae</taxon>
        <taxon>Hymenobacter</taxon>
    </lineage>
</organism>
<proteinExistence type="predicted"/>
<evidence type="ECO:0000313" key="2">
    <source>
        <dbReference type="Proteomes" id="UP000298284"/>
    </source>
</evidence>
<keyword evidence="2" id="KW-1185">Reference proteome</keyword>
<gene>
    <name evidence="1" type="ORF">EU557_13710</name>
</gene>
<dbReference type="Proteomes" id="UP000298284">
    <property type="component" value="Unassembled WGS sequence"/>
</dbReference>
<dbReference type="OrthoDB" id="980385at2"/>
<evidence type="ECO:0000313" key="1">
    <source>
        <dbReference type="EMBL" id="TGD80852.1"/>
    </source>
</evidence>
<sequence length="162" mass="18992">MTFLSYHHPESKSLDKPKRYVWSRTETTGAKENKQEVWMHPIRGNQYTYTEIAPYPQVLLDSLQFGGTWQHTMSILMGWGAFKGKSINRYRVDKQEPRQYGNLVLPACWLIRAVAQHSKLGRSYLDFYFHPDYGFTEMNYRFYDGAKISFVLETATPPPVLK</sequence>
<protein>
    <submittedName>
        <fullName evidence="1">Uncharacterized protein</fullName>
    </submittedName>
</protein>
<dbReference type="RefSeq" id="WP_135530994.1">
    <property type="nucleotide sequence ID" value="NZ_SRKZ01000003.1"/>
</dbReference>
<comment type="caution">
    <text evidence="1">The sequence shown here is derived from an EMBL/GenBank/DDBJ whole genome shotgun (WGS) entry which is preliminary data.</text>
</comment>